<dbReference type="InParanoid" id="A0A2G5D1I0"/>
<dbReference type="EMBL" id="KZ305047">
    <property type="protein sequence ID" value="PIA37372.1"/>
    <property type="molecule type" value="Genomic_DNA"/>
</dbReference>
<name>A0A2G5D1I0_AQUCA</name>
<proteinExistence type="predicted"/>
<reference evidence="1 2" key="1">
    <citation type="submission" date="2017-09" db="EMBL/GenBank/DDBJ databases">
        <title>WGS assembly of Aquilegia coerulea Goldsmith.</title>
        <authorList>
            <person name="Hodges S."/>
            <person name="Kramer E."/>
            <person name="Nordborg M."/>
            <person name="Tomkins J."/>
            <person name="Borevitz J."/>
            <person name="Derieg N."/>
            <person name="Yan J."/>
            <person name="Mihaltcheva S."/>
            <person name="Hayes R.D."/>
            <person name="Rokhsar D."/>
        </authorList>
    </citation>
    <scope>NUCLEOTIDE SEQUENCE [LARGE SCALE GENOMIC DNA]</scope>
    <source>
        <strain evidence="2">cv. Goldsmith</strain>
    </source>
</reference>
<protein>
    <submittedName>
        <fullName evidence="1">Uncharacterized protein</fullName>
    </submittedName>
</protein>
<evidence type="ECO:0000313" key="2">
    <source>
        <dbReference type="Proteomes" id="UP000230069"/>
    </source>
</evidence>
<gene>
    <name evidence="1" type="ORF">AQUCO_03000159v1</name>
</gene>
<evidence type="ECO:0000313" key="1">
    <source>
        <dbReference type="EMBL" id="PIA37372.1"/>
    </source>
</evidence>
<sequence length="89" mass="10568">MCNHKQLEALSKVTSSDTDPFLTSLQITLPQKVLLYQVYNNEKNKFTTTCQNFNRQWLKSFSMTKYYIHTFLTSMPLSNRYSLFSSRLR</sequence>
<keyword evidence="2" id="KW-1185">Reference proteome</keyword>
<dbReference type="AlphaFoldDB" id="A0A2G5D1I0"/>
<accession>A0A2G5D1I0</accession>
<dbReference type="Proteomes" id="UP000230069">
    <property type="component" value="Unassembled WGS sequence"/>
</dbReference>
<organism evidence="1 2">
    <name type="scientific">Aquilegia coerulea</name>
    <name type="common">Rocky mountain columbine</name>
    <dbReference type="NCBI Taxonomy" id="218851"/>
    <lineage>
        <taxon>Eukaryota</taxon>
        <taxon>Viridiplantae</taxon>
        <taxon>Streptophyta</taxon>
        <taxon>Embryophyta</taxon>
        <taxon>Tracheophyta</taxon>
        <taxon>Spermatophyta</taxon>
        <taxon>Magnoliopsida</taxon>
        <taxon>Ranunculales</taxon>
        <taxon>Ranunculaceae</taxon>
        <taxon>Thalictroideae</taxon>
        <taxon>Aquilegia</taxon>
    </lineage>
</organism>